<keyword evidence="2" id="KW-1185">Reference proteome</keyword>
<name>A0A0L7QU74_9HYME</name>
<dbReference type="GO" id="GO:0031297">
    <property type="term" value="P:replication fork processing"/>
    <property type="evidence" value="ECO:0007669"/>
    <property type="project" value="TreeGrafter"/>
</dbReference>
<dbReference type="GO" id="GO:0005634">
    <property type="term" value="C:nucleus"/>
    <property type="evidence" value="ECO:0007669"/>
    <property type="project" value="TreeGrafter"/>
</dbReference>
<dbReference type="InterPro" id="IPR052709">
    <property type="entry name" value="Transposase-MT_Hybrid"/>
</dbReference>
<dbReference type="GO" id="GO:0000793">
    <property type="term" value="C:condensed chromosome"/>
    <property type="evidence" value="ECO:0007669"/>
    <property type="project" value="TreeGrafter"/>
</dbReference>
<evidence type="ECO:0000313" key="2">
    <source>
        <dbReference type="Proteomes" id="UP000053825"/>
    </source>
</evidence>
<keyword evidence="1" id="KW-0489">Methyltransferase</keyword>
<dbReference type="GO" id="GO:0006303">
    <property type="term" value="P:double-strand break repair via nonhomologous end joining"/>
    <property type="evidence" value="ECO:0007669"/>
    <property type="project" value="TreeGrafter"/>
</dbReference>
<dbReference type="InterPro" id="IPR036397">
    <property type="entry name" value="RNaseH_sf"/>
</dbReference>
<dbReference type="GO" id="GO:0015074">
    <property type="term" value="P:DNA integration"/>
    <property type="evidence" value="ECO:0007669"/>
    <property type="project" value="TreeGrafter"/>
</dbReference>
<gene>
    <name evidence="1" type="ORF">WH47_03928</name>
</gene>
<evidence type="ECO:0000313" key="1">
    <source>
        <dbReference type="EMBL" id="KOC62170.1"/>
    </source>
</evidence>
<protein>
    <submittedName>
        <fullName evidence="1">Histone-lysine N-methyltransferase SETMAR</fullName>
    </submittedName>
</protein>
<dbReference type="GO" id="GO:0042800">
    <property type="term" value="F:histone H3K4 methyltransferase activity"/>
    <property type="evidence" value="ECO:0007669"/>
    <property type="project" value="TreeGrafter"/>
</dbReference>
<dbReference type="PANTHER" id="PTHR46060">
    <property type="entry name" value="MARINER MOS1 TRANSPOSASE-LIKE PROTEIN"/>
    <property type="match status" value="1"/>
</dbReference>
<dbReference type="STRING" id="597456.A0A0L7QU74"/>
<feature type="non-terminal residue" evidence="1">
    <location>
        <position position="1"/>
    </location>
</feature>
<dbReference type="Proteomes" id="UP000053825">
    <property type="component" value="Unassembled WGS sequence"/>
</dbReference>
<organism evidence="1 2">
    <name type="scientific">Habropoda laboriosa</name>
    <dbReference type="NCBI Taxonomy" id="597456"/>
    <lineage>
        <taxon>Eukaryota</taxon>
        <taxon>Metazoa</taxon>
        <taxon>Ecdysozoa</taxon>
        <taxon>Arthropoda</taxon>
        <taxon>Hexapoda</taxon>
        <taxon>Insecta</taxon>
        <taxon>Pterygota</taxon>
        <taxon>Neoptera</taxon>
        <taxon>Endopterygota</taxon>
        <taxon>Hymenoptera</taxon>
        <taxon>Apocrita</taxon>
        <taxon>Aculeata</taxon>
        <taxon>Apoidea</taxon>
        <taxon>Anthophila</taxon>
        <taxon>Apidae</taxon>
        <taxon>Habropoda</taxon>
    </lineage>
</organism>
<dbReference type="PANTHER" id="PTHR46060:SF2">
    <property type="entry name" value="HISTONE-LYSINE N-METHYLTRANSFERASE SETMAR"/>
    <property type="match status" value="1"/>
</dbReference>
<reference evidence="1 2" key="1">
    <citation type="submission" date="2015-07" db="EMBL/GenBank/DDBJ databases">
        <title>The genome of Habropoda laboriosa.</title>
        <authorList>
            <person name="Pan H."/>
            <person name="Kapheim K."/>
        </authorList>
    </citation>
    <scope>NUCLEOTIDE SEQUENCE [LARGE SCALE GENOMIC DNA]</scope>
    <source>
        <strain evidence="1">0110345459</strain>
    </source>
</reference>
<dbReference type="EMBL" id="KQ414735">
    <property type="protein sequence ID" value="KOC62170.1"/>
    <property type="molecule type" value="Genomic_DNA"/>
</dbReference>
<dbReference type="GO" id="GO:0003697">
    <property type="term" value="F:single-stranded DNA binding"/>
    <property type="evidence" value="ECO:0007669"/>
    <property type="project" value="TreeGrafter"/>
</dbReference>
<dbReference type="GO" id="GO:0000729">
    <property type="term" value="P:DNA double-strand break processing"/>
    <property type="evidence" value="ECO:0007669"/>
    <property type="project" value="TreeGrafter"/>
</dbReference>
<proteinExistence type="predicted"/>
<accession>A0A0L7QU74</accession>
<dbReference type="GO" id="GO:0032259">
    <property type="term" value="P:methylation"/>
    <property type="evidence" value="ECO:0007669"/>
    <property type="project" value="UniProtKB-KW"/>
</dbReference>
<dbReference type="GO" id="GO:0044547">
    <property type="term" value="F:DNA topoisomerase binding"/>
    <property type="evidence" value="ECO:0007669"/>
    <property type="project" value="TreeGrafter"/>
</dbReference>
<sequence>YDNARPHISQITVQKLNYLKYETLLHPLYSPDLSPTDYHFCYHLDHFLGEKSFTNQANIESTFKEFTDTRTARFYENGIKKLVTRWQKYVDCNGSYFD</sequence>
<dbReference type="GO" id="GO:0044774">
    <property type="term" value="P:mitotic DNA integrity checkpoint signaling"/>
    <property type="evidence" value="ECO:0007669"/>
    <property type="project" value="TreeGrafter"/>
</dbReference>
<dbReference type="AlphaFoldDB" id="A0A0L7QU74"/>
<dbReference type="GO" id="GO:0003690">
    <property type="term" value="F:double-stranded DNA binding"/>
    <property type="evidence" value="ECO:0007669"/>
    <property type="project" value="TreeGrafter"/>
</dbReference>
<dbReference type="GO" id="GO:0000014">
    <property type="term" value="F:single-stranded DNA endodeoxyribonuclease activity"/>
    <property type="evidence" value="ECO:0007669"/>
    <property type="project" value="TreeGrafter"/>
</dbReference>
<dbReference type="GO" id="GO:0046975">
    <property type="term" value="F:histone H3K36 methyltransferase activity"/>
    <property type="evidence" value="ECO:0007669"/>
    <property type="project" value="TreeGrafter"/>
</dbReference>
<keyword evidence="1" id="KW-0808">Transferase</keyword>
<dbReference type="GO" id="GO:0035861">
    <property type="term" value="C:site of double-strand break"/>
    <property type="evidence" value="ECO:0007669"/>
    <property type="project" value="TreeGrafter"/>
</dbReference>
<dbReference type="Gene3D" id="3.30.420.10">
    <property type="entry name" value="Ribonuclease H-like superfamily/Ribonuclease H"/>
    <property type="match status" value="1"/>
</dbReference>